<dbReference type="AlphaFoldDB" id="A0A7Y9XKX6"/>
<proteinExistence type="predicted"/>
<comment type="caution">
    <text evidence="2">The sequence shown here is derived from an EMBL/GenBank/DDBJ whole genome shotgun (WGS) entry which is preliminary data.</text>
</comment>
<reference evidence="2 3" key="1">
    <citation type="submission" date="2020-07" db="EMBL/GenBank/DDBJ databases">
        <title>Genomic analyses of the natural microbiome of Caenorhabditis elegans.</title>
        <authorList>
            <person name="Samuel B."/>
        </authorList>
    </citation>
    <scope>NUCLEOTIDE SEQUENCE [LARGE SCALE GENOMIC DNA]</scope>
    <source>
        <strain evidence="2 3">BIGb0408</strain>
    </source>
</reference>
<keyword evidence="3" id="KW-1185">Reference proteome</keyword>
<dbReference type="GO" id="GO:0005886">
    <property type="term" value="C:plasma membrane"/>
    <property type="evidence" value="ECO:0007669"/>
    <property type="project" value="UniProtKB-SubCell"/>
</dbReference>
<sequence length="74" mass="8243">MNDPSLYFWLGAFVVIAFIDLVAIMNLWRSDKSLNTRLIWAVAIIALPLFGIIAWGYAGPRGMPKPPSSPEHSK</sequence>
<evidence type="ECO:0000256" key="1">
    <source>
        <dbReference type="SAM" id="Phobius"/>
    </source>
</evidence>
<keyword evidence="1" id="KW-0812">Transmembrane</keyword>
<evidence type="ECO:0000313" key="2">
    <source>
        <dbReference type="EMBL" id="NYH71867.1"/>
    </source>
</evidence>
<keyword evidence="1" id="KW-0472">Membrane</keyword>
<dbReference type="Proteomes" id="UP000578688">
    <property type="component" value="Unassembled WGS sequence"/>
</dbReference>
<organism evidence="2 3">
    <name type="scientific">Phytopseudomonas flavescens</name>
    <dbReference type="NCBI Taxonomy" id="29435"/>
    <lineage>
        <taxon>Bacteria</taxon>
        <taxon>Pseudomonadati</taxon>
        <taxon>Pseudomonadota</taxon>
        <taxon>Gammaproteobacteria</taxon>
        <taxon>Pseudomonadales</taxon>
        <taxon>Pseudomonadaceae</taxon>
        <taxon>Phytopseudomonas</taxon>
    </lineage>
</organism>
<gene>
    <name evidence="2" type="ORF">FHR27_000477</name>
</gene>
<evidence type="ECO:0000313" key="3">
    <source>
        <dbReference type="Proteomes" id="UP000578688"/>
    </source>
</evidence>
<accession>A0A7Y9XKX6</accession>
<dbReference type="RefSeq" id="WP_082045704.1">
    <property type="nucleotide sequence ID" value="NZ_JACBYV010000001.1"/>
</dbReference>
<feature type="transmembrane region" description="Helical" evidence="1">
    <location>
        <begin position="38"/>
        <end position="58"/>
    </location>
</feature>
<feature type="transmembrane region" description="Helical" evidence="1">
    <location>
        <begin position="6"/>
        <end position="26"/>
    </location>
</feature>
<dbReference type="EMBL" id="JACBYV010000001">
    <property type="protein sequence ID" value="NYH71867.1"/>
    <property type="molecule type" value="Genomic_DNA"/>
</dbReference>
<protein>
    <submittedName>
        <fullName evidence="2">Putative membrane protein</fullName>
    </submittedName>
</protein>
<keyword evidence="1" id="KW-1133">Transmembrane helix</keyword>
<name>A0A7Y9XKX6_9GAMM</name>